<proteinExistence type="predicted"/>
<dbReference type="RefSeq" id="WP_245699097.1">
    <property type="nucleotide sequence ID" value="NZ_FNAP01000003.1"/>
</dbReference>
<dbReference type="AlphaFoldDB" id="A0A1G7A0V6"/>
<keyword evidence="3" id="KW-1185">Reference proteome</keyword>
<dbReference type="EMBL" id="FNAP01000003">
    <property type="protein sequence ID" value="SDE08263.1"/>
    <property type="molecule type" value="Genomic_DNA"/>
</dbReference>
<gene>
    <name evidence="2" type="ORF">SAMN05421720_103119</name>
</gene>
<keyword evidence="1" id="KW-0812">Transmembrane</keyword>
<accession>A0A1G7A0V6</accession>
<evidence type="ECO:0000313" key="3">
    <source>
        <dbReference type="Proteomes" id="UP000199412"/>
    </source>
</evidence>
<evidence type="ECO:0000256" key="1">
    <source>
        <dbReference type="SAM" id="Phobius"/>
    </source>
</evidence>
<dbReference type="Proteomes" id="UP000199412">
    <property type="component" value="Unassembled WGS sequence"/>
</dbReference>
<reference evidence="2 3" key="1">
    <citation type="submission" date="2016-10" db="EMBL/GenBank/DDBJ databases">
        <authorList>
            <person name="de Groot N.N."/>
        </authorList>
    </citation>
    <scope>NUCLEOTIDE SEQUENCE [LARGE SCALE GENOMIC DNA]</scope>
    <source>
        <strain evidence="2 3">ATCC 700224</strain>
    </source>
</reference>
<organism evidence="2 3">
    <name type="scientific">Rhodospira trueperi</name>
    <dbReference type="NCBI Taxonomy" id="69960"/>
    <lineage>
        <taxon>Bacteria</taxon>
        <taxon>Pseudomonadati</taxon>
        <taxon>Pseudomonadota</taxon>
        <taxon>Alphaproteobacteria</taxon>
        <taxon>Rhodospirillales</taxon>
        <taxon>Rhodospirillaceae</taxon>
        <taxon>Rhodospira</taxon>
    </lineage>
</organism>
<feature type="transmembrane region" description="Helical" evidence="1">
    <location>
        <begin position="77"/>
        <end position="95"/>
    </location>
</feature>
<keyword evidence="1" id="KW-1133">Transmembrane helix</keyword>
<protein>
    <submittedName>
        <fullName evidence="2">Uncharacterized protein</fullName>
    </submittedName>
</protein>
<feature type="transmembrane region" description="Helical" evidence="1">
    <location>
        <begin position="46"/>
        <end position="65"/>
    </location>
</feature>
<evidence type="ECO:0000313" key="2">
    <source>
        <dbReference type="EMBL" id="SDE08263.1"/>
    </source>
</evidence>
<name>A0A1G7A0V6_9PROT</name>
<sequence>MTHTDTGTDAPRIVQVTELPPCGTMPLTRAPDEKQPWFVTPKGIRILWWGFGIVLALTVLAEVFVHLHPHFGVDGWFGFHAWFGFLSCVAMVLFAKGLGVALKRKDTYYDAG</sequence>
<keyword evidence="1" id="KW-0472">Membrane</keyword>
<dbReference type="STRING" id="69960.SAMN05421720_103119"/>